<reference evidence="8" key="1">
    <citation type="submission" date="2021-06" db="EMBL/GenBank/DDBJ databases">
        <authorList>
            <person name="Kallberg Y."/>
            <person name="Tangrot J."/>
            <person name="Rosling A."/>
        </authorList>
    </citation>
    <scope>NUCLEOTIDE SEQUENCE</scope>
    <source>
        <strain evidence="8">FL130A</strain>
    </source>
</reference>
<dbReference type="EMBL" id="CAJVPS010000179">
    <property type="protein sequence ID" value="CAG8461573.1"/>
    <property type="molecule type" value="Genomic_DNA"/>
</dbReference>
<dbReference type="SUPFAM" id="SSF52151">
    <property type="entry name" value="FabD/lysophospholipase-like"/>
    <property type="match status" value="1"/>
</dbReference>
<comment type="catalytic activity">
    <reaction evidence="6">
        <text>a 1-acyl-sn-glycero-3-phosphocholine + H2O = sn-glycerol 3-phosphocholine + a fatty acid + H(+)</text>
        <dbReference type="Rhea" id="RHEA:15177"/>
        <dbReference type="ChEBI" id="CHEBI:15377"/>
        <dbReference type="ChEBI" id="CHEBI:15378"/>
        <dbReference type="ChEBI" id="CHEBI:16870"/>
        <dbReference type="ChEBI" id="CHEBI:28868"/>
        <dbReference type="ChEBI" id="CHEBI:58168"/>
        <dbReference type="EC" id="3.1.1.5"/>
    </reaction>
</comment>
<keyword evidence="3 5" id="KW-0442">Lipid degradation</keyword>
<sequence>MVPEKLHENKQIAHAFDNLDEQVKLSSIDKIRYPELDWDATVRISQDICDDEKKFVLERKKFMREKFAKYIGVNIDEVDICDIPIIAFGGSGGGFRAMITTTGYFRAAQDSGVWDLGTYFSGVSGSCWNLGTQYTSIIADTENPLQELIDHFKRRLNFAIYQPNGLLKALTQTNSPETAVELVFGGLAQKKLSNVKCKVIDMFGSLLASRLLLGEEPTSQHQDFKLSAQRRFLVGGKNPMPIYTAIHHRRPWKDTMTPEEAATLPNYKTVLEEHKKKPDHFQWFEFTPFEIGCDEFPAWVPSWAFGRQFEDGKNLERLPERNFALLFGVFGSAPAAPLSKDIEQFKLFLPEGWLKKTWNNLYTEVFEKAGKEKQLKFEGHHIMSQSIDRNFLYHLYPPPYTPGVQTSPFIDFVDAGASNDLPLYPFTHPGRKIDIIIGVDSSSQIIDHKYFEDEQRIFTARRGLKRVRREGIPESKYIEVYDYIPTNETDNDYTPAANHESTLIYMPFLPNEKVDKDFVPSTEKFTRFNNFIYKPDQIDLVVNLARQNWKEGEEIVKSVVKSCWEKKKAARLNGNNT</sequence>
<dbReference type="InterPro" id="IPR002642">
    <property type="entry name" value="LysoPLipase_cat_dom"/>
</dbReference>
<evidence type="ECO:0000256" key="3">
    <source>
        <dbReference type="ARBA" id="ARBA00022963"/>
    </source>
</evidence>
<dbReference type="Pfam" id="PF01735">
    <property type="entry name" value="PLA2_B"/>
    <property type="match status" value="1"/>
</dbReference>
<name>A0A9N8VNQ8_9GLOM</name>
<evidence type="ECO:0000256" key="2">
    <source>
        <dbReference type="ARBA" id="ARBA00022801"/>
    </source>
</evidence>
<comment type="caution">
    <text evidence="8">The sequence shown here is derived from an EMBL/GenBank/DDBJ whole genome shotgun (WGS) entry which is preliminary data.</text>
</comment>
<gene>
    <name evidence="8" type="ORF">ALEPTO_LOCUS1567</name>
</gene>
<dbReference type="EC" id="3.1.1.5" evidence="6"/>
<dbReference type="SMART" id="SM00022">
    <property type="entry name" value="PLAc"/>
    <property type="match status" value="1"/>
</dbReference>
<dbReference type="Gene3D" id="3.40.1090.10">
    <property type="entry name" value="Cytosolic phospholipase A2 catalytic domain"/>
    <property type="match status" value="1"/>
</dbReference>
<dbReference type="AlphaFoldDB" id="A0A9N8VNQ8"/>
<evidence type="ECO:0000259" key="7">
    <source>
        <dbReference type="PROSITE" id="PS51210"/>
    </source>
</evidence>
<dbReference type="GO" id="GO:0004622">
    <property type="term" value="F:phosphatidylcholine lysophospholipase activity"/>
    <property type="evidence" value="ECO:0007669"/>
    <property type="project" value="UniProtKB-EC"/>
</dbReference>
<dbReference type="GO" id="GO:0005829">
    <property type="term" value="C:cytosol"/>
    <property type="evidence" value="ECO:0007669"/>
    <property type="project" value="TreeGrafter"/>
</dbReference>
<evidence type="ECO:0000256" key="1">
    <source>
        <dbReference type="ARBA" id="ARBA00008780"/>
    </source>
</evidence>
<keyword evidence="4 5" id="KW-0443">Lipid metabolism</keyword>
<dbReference type="PANTHER" id="PTHR10728">
    <property type="entry name" value="CYTOSOLIC PHOSPHOLIPASE A2"/>
    <property type="match status" value="1"/>
</dbReference>
<dbReference type="PROSITE" id="PS51210">
    <property type="entry name" value="PLA2C"/>
    <property type="match status" value="1"/>
</dbReference>
<dbReference type="Proteomes" id="UP000789508">
    <property type="component" value="Unassembled WGS sequence"/>
</dbReference>
<comment type="similarity">
    <text evidence="1 6">Belongs to the lysophospholipase family.</text>
</comment>
<keyword evidence="9" id="KW-1185">Reference proteome</keyword>
<dbReference type="PANTHER" id="PTHR10728:SF40">
    <property type="entry name" value="PATATIN FAMILY PROTEIN"/>
    <property type="match status" value="1"/>
</dbReference>
<dbReference type="InterPro" id="IPR016035">
    <property type="entry name" value="Acyl_Trfase/lysoPLipase"/>
</dbReference>
<proteinExistence type="inferred from homology"/>
<protein>
    <recommendedName>
        <fullName evidence="6">Lysophospholipase</fullName>
        <ecNumber evidence="6">3.1.1.5</ecNumber>
    </recommendedName>
</protein>
<organism evidence="8 9">
    <name type="scientific">Ambispora leptoticha</name>
    <dbReference type="NCBI Taxonomy" id="144679"/>
    <lineage>
        <taxon>Eukaryota</taxon>
        <taxon>Fungi</taxon>
        <taxon>Fungi incertae sedis</taxon>
        <taxon>Mucoromycota</taxon>
        <taxon>Glomeromycotina</taxon>
        <taxon>Glomeromycetes</taxon>
        <taxon>Archaeosporales</taxon>
        <taxon>Ambisporaceae</taxon>
        <taxon>Ambispora</taxon>
    </lineage>
</organism>
<evidence type="ECO:0000313" key="8">
    <source>
        <dbReference type="EMBL" id="CAG8461573.1"/>
    </source>
</evidence>
<dbReference type="GO" id="GO:0046475">
    <property type="term" value="P:glycerophospholipid catabolic process"/>
    <property type="evidence" value="ECO:0007669"/>
    <property type="project" value="TreeGrafter"/>
</dbReference>
<dbReference type="GO" id="GO:0004623">
    <property type="term" value="F:phospholipase A2 activity"/>
    <property type="evidence" value="ECO:0007669"/>
    <property type="project" value="TreeGrafter"/>
</dbReference>
<evidence type="ECO:0000256" key="5">
    <source>
        <dbReference type="PROSITE-ProRule" id="PRU00555"/>
    </source>
</evidence>
<evidence type="ECO:0000313" key="9">
    <source>
        <dbReference type="Proteomes" id="UP000789508"/>
    </source>
</evidence>
<dbReference type="OrthoDB" id="6121437at2759"/>
<keyword evidence="2 5" id="KW-0378">Hydrolase</keyword>
<evidence type="ECO:0000256" key="4">
    <source>
        <dbReference type="ARBA" id="ARBA00023098"/>
    </source>
</evidence>
<evidence type="ECO:0000256" key="6">
    <source>
        <dbReference type="RuleBase" id="RU362103"/>
    </source>
</evidence>
<accession>A0A9N8VNQ8</accession>
<feature type="domain" description="PLA2c" evidence="7">
    <location>
        <begin position="34"/>
        <end position="577"/>
    </location>
</feature>